<dbReference type="RefSeq" id="WP_130607789.1">
    <property type="nucleotide sequence ID" value="NZ_AP019368.1"/>
</dbReference>
<evidence type="ECO:0000313" key="2">
    <source>
        <dbReference type="Proteomes" id="UP000291236"/>
    </source>
</evidence>
<dbReference type="Proteomes" id="UP000291236">
    <property type="component" value="Chromosome"/>
</dbReference>
<sequence>MNILKRLAIFFIFFGYTQIAFSEGQSIRQYVETENTIFFDSTLAPAKDIVFYFPKTYLDFQAFYDDDIIPNPDPDLYIARVRTRTFIFRNLEELNKNWAGKILRPWNIFANDECQLVTRENITDTVQSIKMFNREISGASSAPICEYYFKAKGKSRKKILEEFIHPEKNGWLIKRNLILRLINERNEVKVIYL</sequence>
<accession>A0A4P2VN02</accession>
<gene>
    <name evidence="1" type="ORF">JCM31447_13520</name>
</gene>
<dbReference type="AlphaFoldDB" id="A0A4P2VN02"/>
<reference evidence="1 2" key="1">
    <citation type="submission" date="2018-12" db="EMBL/GenBank/DDBJ databases">
        <title>Rubrispira sanarue gen. nov., sp., nov., a member of the order Silvanigrellales, isolated from a brackish lake in Hamamatsu Japan.</title>
        <authorList>
            <person name="Maejima Y."/>
            <person name="Iino T."/>
            <person name="Muraguchi Y."/>
            <person name="Fukuda K."/>
            <person name="Nojiri H."/>
            <person name="Ohkuma M."/>
            <person name="Moriuchi R."/>
            <person name="Dohra H."/>
            <person name="Kimbara K."/>
            <person name="Shintani M."/>
        </authorList>
    </citation>
    <scope>NUCLEOTIDE SEQUENCE [LARGE SCALE GENOMIC DNA]</scope>
    <source>
        <strain evidence="1 2">RF1110005</strain>
    </source>
</reference>
<organism evidence="1 2">
    <name type="scientific">Fluviispira sanaruensis</name>
    <dbReference type="NCBI Taxonomy" id="2493639"/>
    <lineage>
        <taxon>Bacteria</taxon>
        <taxon>Pseudomonadati</taxon>
        <taxon>Bdellovibrionota</taxon>
        <taxon>Oligoflexia</taxon>
        <taxon>Silvanigrellales</taxon>
        <taxon>Silvanigrellaceae</taxon>
        <taxon>Fluviispira</taxon>
    </lineage>
</organism>
<name>A0A4P2VN02_FLUSA</name>
<keyword evidence="2" id="KW-1185">Reference proteome</keyword>
<evidence type="ECO:0000313" key="1">
    <source>
        <dbReference type="EMBL" id="BBH52909.1"/>
    </source>
</evidence>
<dbReference type="KEGG" id="sbf:JCM31447_13520"/>
<dbReference type="EMBL" id="AP019368">
    <property type="protein sequence ID" value="BBH52909.1"/>
    <property type="molecule type" value="Genomic_DNA"/>
</dbReference>
<protein>
    <submittedName>
        <fullName evidence="1">Uncharacterized protein</fullName>
    </submittedName>
</protein>
<proteinExistence type="predicted"/>